<reference evidence="2 3" key="1">
    <citation type="journal article" date="2017" name="Int. J. Syst. Evol. Microbiol.">
        <title>Rouxiella badensis sp. nov. and Rouxiella silvae sp. nov. isolated from peat bog soil in Germany and emendation of the genus description.</title>
        <authorList>
            <person name="Le Fleche-Mateos A."/>
            <person name="Kugler J.H."/>
            <person name="Hansen S.H."/>
            <person name="Syldatk C."/>
            <person name="Hausmann R."/>
            <person name="Lomprez F."/>
            <person name="Vandenbogaert M."/>
            <person name="Manuguerra J.C."/>
            <person name="Grimont P.A."/>
        </authorList>
    </citation>
    <scope>NUCLEOTIDE SEQUENCE [LARGE SCALE GENOMIC DNA]</scope>
    <source>
        <strain evidence="2 3">DSM 100043</strain>
    </source>
</reference>
<sequence length="68" mass="8022">MRIIHLMPVLTMDGLFCIQTPASMIFGLMVMMCYAIFIIMETERKWNVQQQDICNIVNNKKRLLTKNQ</sequence>
<evidence type="ECO:0000313" key="3">
    <source>
        <dbReference type="Proteomes" id="UP000192536"/>
    </source>
</evidence>
<comment type="caution">
    <text evidence="2">The sequence shown here is derived from an EMBL/GenBank/DDBJ whole genome shotgun (WGS) entry which is preliminary data.</text>
</comment>
<feature type="transmembrane region" description="Helical" evidence="1">
    <location>
        <begin position="20"/>
        <end position="40"/>
    </location>
</feature>
<protein>
    <submittedName>
        <fullName evidence="2">Uncharacterized protein</fullName>
    </submittedName>
</protein>
<dbReference type="AlphaFoldDB" id="A0A1X0WAV9"/>
<keyword evidence="1" id="KW-0472">Membrane</keyword>
<accession>A0A1X0WAV9</accession>
<keyword evidence="1" id="KW-0812">Transmembrane</keyword>
<dbReference type="Proteomes" id="UP000192536">
    <property type="component" value="Unassembled WGS sequence"/>
</dbReference>
<dbReference type="EMBL" id="MRWE01000038">
    <property type="protein sequence ID" value="ORJ23932.1"/>
    <property type="molecule type" value="Genomic_DNA"/>
</dbReference>
<keyword evidence="1" id="KW-1133">Transmembrane helix</keyword>
<evidence type="ECO:0000256" key="1">
    <source>
        <dbReference type="SAM" id="Phobius"/>
    </source>
</evidence>
<dbReference type="STRING" id="1646377.BS640_18690"/>
<organism evidence="2 3">
    <name type="scientific">Rouxiella badensis</name>
    <dbReference type="NCBI Taxonomy" id="1646377"/>
    <lineage>
        <taxon>Bacteria</taxon>
        <taxon>Pseudomonadati</taxon>
        <taxon>Pseudomonadota</taxon>
        <taxon>Gammaproteobacteria</taxon>
        <taxon>Enterobacterales</taxon>
        <taxon>Yersiniaceae</taxon>
        <taxon>Rouxiella</taxon>
    </lineage>
</organism>
<name>A0A1X0WAV9_9GAMM</name>
<keyword evidence="3" id="KW-1185">Reference proteome</keyword>
<gene>
    <name evidence="2" type="ORF">BS640_18690</name>
</gene>
<proteinExistence type="predicted"/>
<evidence type="ECO:0000313" key="2">
    <source>
        <dbReference type="EMBL" id="ORJ23932.1"/>
    </source>
</evidence>